<protein>
    <recommendedName>
        <fullName evidence="6">3-oxoacyl-[acyl-carrier-protein] reductase</fullName>
        <ecNumber evidence="6">1.1.1.100</ecNumber>
    </recommendedName>
</protein>
<evidence type="ECO:0000256" key="3">
    <source>
        <dbReference type="ARBA" id="ARBA00023002"/>
    </source>
</evidence>
<evidence type="ECO:0000256" key="2">
    <source>
        <dbReference type="ARBA" id="ARBA00022857"/>
    </source>
</evidence>
<dbReference type="NCBIfam" id="NF005559">
    <property type="entry name" value="PRK07231.1"/>
    <property type="match status" value="1"/>
</dbReference>
<feature type="binding site" evidence="5">
    <location>
        <position position="38"/>
    </location>
    <ligand>
        <name>NADP(+)</name>
        <dbReference type="ChEBI" id="CHEBI:58349"/>
    </ligand>
</feature>
<dbReference type="NCBIfam" id="NF009466">
    <property type="entry name" value="PRK12826.1-2"/>
    <property type="match status" value="1"/>
</dbReference>
<dbReference type="InterPro" id="IPR002347">
    <property type="entry name" value="SDR_fam"/>
</dbReference>
<evidence type="ECO:0000256" key="4">
    <source>
        <dbReference type="PIRSR" id="PIRSR611284-1"/>
    </source>
</evidence>
<dbReference type="PROSITE" id="PS00061">
    <property type="entry name" value="ADH_SHORT"/>
    <property type="match status" value="1"/>
</dbReference>
<feature type="domain" description="Ketoreductase" evidence="7">
    <location>
        <begin position="7"/>
        <end position="190"/>
    </location>
</feature>
<comment type="similarity">
    <text evidence="1 6">Belongs to the short-chain dehydrogenases/reductases (SDR) family.</text>
</comment>
<sequence length="251" mass="27004">MKLLESKNAIVTGGTRGIGKSIAVSYAKNGANVVIFGTNEERAKQVLEEMKQVAISEDQKFEYKLVDVSSHGAIQTAIEDVYNEFGSVDILVNCAGITRDALLMRMSEEHWDDVINVNLKSAYNLCKAVVKPMLKARAGKIINITSVLGLTGSAGQVNYTSSKFGLVGFTRSLAIELAKRGICVNCIAPGFIQSDMTDKLTDAQKAEILKKVPMQKLGQPENIANAALFLASSMSDYMTGQTITVDGGMLA</sequence>
<dbReference type="SUPFAM" id="SSF51735">
    <property type="entry name" value="NAD(P)-binding Rossmann-fold domains"/>
    <property type="match status" value="1"/>
</dbReference>
<proteinExistence type="inferred from homology"/>
<dbReference type="CDD" id="cd05333">
    <property type="entry name" value="BKR_SDR_c"/>
    <property type="match status" value="1"/>
</dbReference>
<evidence type="ECO:0000256" key="5">
    <source>
        <dbReference type="PIRSR" id="PIRSR611284-2"/>
    </source>
</evidence>
<dbReference type="PANTHER" id="PTHR42879:SF2">
    <property type="entry name" value="3-OXOACYL-[ACYL-CARRIER-PROTEIN] REDUCTASE FABG"/>
    <property type="match status" value="1"/>
</dbReference>
<feature type="binding site" evidence="5">
    <location>
        <position position="192"/>
    </location>
    <ligand>
        <name>NADP(+)</name>
        <dbReference type="ChEBI" id="CHEBI:58349"/>
    </ligand>
</feature>
<name>A0A2A4YM56_UNCAE</name>
<reference evidence="9" key="1">
    <citation type="submission" date="2017-08" db="EMBL/GenBank/DDBJ databases">
        <title>A dynamic microbial community with high functional redundancy inhabits the cold, oxic subseafloor aquifer.</title>
        <authorList>
            <person name="Tully B.J."/>
            <person name="Wheat C.G."/>
            <person name="Glazer B.T."/>
            <person name="Huber J.A."/>
        </authorList>
    </citation>
    <scope>NUCLEOTIDE SEQUENCE [LARGE SCALE GENOMIC DNA]</scope>
</reference>
<gene>
    <name evidence="8" type="primary">fabG</name>
    <name evidence="8" type="ORF">COB11_01060</name>
</gene>
<feature type="active site" description="Proton acceptor" evidence="4">
    <location>
        <position position="159"/>
    </location>
</feature>
<feature type="binding site" evidence="5">
    <location>
        <begin position="13"/>
        <end position="16"/>
    </location>
    <ligand>
        <name>NADP(+)</name>
        <dbReference type="ChEBI" id="CHEBI:58349"/>
    </ligand>
</feature>
<dbReference type="InterPro" id="IPR057326">
    <property type="entry name" value="KR_dom"/>
</dbReference>
<evidence type="ECO:0000313" key="9">
    <source>
        <dbReference type="Proteomes" id="UP000217838"/>
    </source>
</evidence>
<evidence type="ECO:0000256" key="6">
    <source>
        <dbReference type="RuleBase" id="RU366074"/>
    </source>
</evidence>
<keyword evidence="3 6" id="KW-0560">Oxidoreductase</keyword>
<dbReference type="NCBIfam" id="TIGR01830">
    <property type="entry name" value="3oxo_ACP_reduc"/>
    <property type="match status" value="1"/>
</dbReference>
<feature type="binding site" evidence="5">
    <location>
        <begin position="159"/>
        <end position="163"/>
    </location>
    <ligand>
        <name>NADP(+)</name>
        <dbReference type="ChEBI" id="CHEBI:58349"/>
    </ligand>
</feature>
<dbReference type="FunFam" id="3.40.50.720:FF:000115">
    <property type="entry name" value="3-oxoacyl-[acyl-carrier-protein] reductase FabG"/>
    <property type="match status" value="1"/>
</dbReference>
<dbReference type="SMART" id="SM00822">
    <property type="entry name" value="PKS_KR"/>
    <property type="match status" value="1"/>
</dbReference>
<evidence type="ECO:0000259" key="7">
    <source>
        <dbReference type="SMART" id="SM00822"/>
    </source>
</evidence>
<keyword evidence="2 5" id="KW-0521">NADP</keyword>
<comment type="subunit">
    <text evidence="6">Homotetramer.</text>
</comment>
<comment type="function">
    <text evidence="6">Catalyzes the NADPH-dependent reduction of beta-ketoacyl-ACP substrates to beta-hydroxyacyl-ACP products, the first reductive step in the elongation cycle of fatty acid biosynthesis.</text>
</comment>
<keyword evidence="6" id="KW-0275">Fatty acid biosynthesis</keyword>
<keyword evidence="6" id="KW-0444">Lipid biosynthesis</keyword>
<comment type="pathway">
    <text evidence="6">Lipid metabolism; fatty acid biosynthesis.</text>
</comment>
<dbReference type="PRINTS" id="PR00080">
    <property type="entry name" value="SDRFAMILY"/>
</dbReference>
<evidence type="ECO:0000256" key="1">
    <source>
        <dbReference type="ARBA" id="ARBA00006484"/>
    </source>
</evidence>
<dbReference type="InterPro" id="IPR011284">
    <property type="entry name" value="3oxo_ACP_reduc"/>
</dbReference>
<dbReference type="Gene3D" id="3.40.50.720">
    <property type="entry name" value="NAD(P)-binding Rossmann-like Domain"/>
    <property type="match status" value="1"/>
</dbReference>
<dbReference type="InterPro" id="IPR036291">
    <property type="entry name" value="NAD(P)-bd_dom_sf"/>
</dbReference>
<dbReference type="InterPro" id="IPR020904">
    <property type="entry name" value="Sc_DH/Rdtase_CS"/>
</dbReference>
<keyword evidence="6" id="KW-0443">Lipid metabolism</keyword>
<dbReference type="Proteomes" id="UP000217838">
    <property type="component" value="Unassembled WGS sequence"/>
</dbReference>
<evidence type="ECO:0000313" key="8">
    <source>
        <dbReference type="EMBL" id="PCI95814.1"/>
    </source>
</evidence>
<comment type="caution">
    <text evidence="8">The sequence shown here is derived from an EMBL/GenBank/DDBJ whole genome shotgun (WGS) entry which is preliminary data.</text>
</comment>
<dbReference type="EC" id="1.1.1.100" evidence="6"/>
<dbReference type="GO" id="GO:0006633">
    <property type="term" value="P:fatty acid biosynthetic process"/>
    <property type="evidence" value="ECO:0007669"/>
    <property type="project" value="UniProtKB-UniPathway"/>
</dbReference>
<dbReference type="AlphaFoldDB" id="A0A2A4YM56"/>
<dbReference type="EMBL" id="NVUU01000008">
    <property type="protein sequence ID" value="PCI95814.1"/>
    <property type="molecule type" value="Genomic_DNA"/>
</dbReference>
<dbReference type="PRINTS" id="PR00081">
    <property type="entry name" value="GDHRDH"/>
</dbReference>
<dbReference type="GO" id="GO:0004316">
    <property type="term" value="F:3-oxoacyl-[acyl-carrier-protein] reductase (NADPH) activity"/>
    <property type="evidence" value="ECO:0007669"/>
    <property type="project" value="UniProtKB-UniRule"/>
</dbReference>
<dbReference type="UniPathway" id="UPA00094"/>
<dbReference type="PANTHER" id="PTHR42879">
    <property type="entry name" value="3-OXOACYL-(ACYL-CARRIER-PROTEIN) REDUCTASE"/>
    <property type="match status" value="1"/>
</dbReference>
<organism evidence="8 9">
    <name type="scientific">Aerophobetes bacterium</name>
    <dbReference type="NCBI Taxonomy" id="2030807"/>
    <lineage>
        <taxon>Bacteria</taxon>
        <taxon>Candidatus Aerophobota</taxon>
    </lineage>
</organism>
<accession>A0A2A4YM56</accession>
<dbReference type="Pfam" id="PF13561">
    <property type="entry name" value="adh_short_C2"/>
    <property type="match status" value="1"/>
</dbReference>
<comment type="catalytic activity">
    <reaction evidence="6">
        <text>a (3R)-hydroxyacyl-[ACP] + NADP(+) = a 3-oxoacyl-[ACP] + NADPH + H(+)</text>
        <dbReference type="Rhea" id="RHEA:17397"/>
        <dbReference type="Rhea" id="RHEA-COMP:9916"/>
        <dbReference type="Rhea" id="RHEA-COMP:9945"/>
        <dbReference type="ChEBI" id="CHEBI:15378"/>
        <dbReference type="ChEBI" id="CHEBI:57783"/>
        <dbReference type="ChEBI" id="CHEBI:58349"/>
        <dbReference type="ChEBI" id="CHEBI:78776"/>
        <dbReference type="ChEBI" id="CHEBI:78827"/>
        <dbReference type="EC" id="1.1.1.100"/>
    </reaction>
</comment>
<dbReference type="InterPro" id="IPR050259">
    <property type="entry name" value="SDR"/>
</dbReference>
<dbReference type="GO" id="GO:0051287">
    <property type="term" value="F:NAD binding"/>
    <property type="evidence" value="ECO:0007669"/>
    <property type="project" value="UniProtKB-UniRule"/>
</dbReference>
<keyword evidence="6" id="KW-0276">Fatty acid metabolism</keyword>